<name>A0A0M3HS57_ASCLU</name>
<accession>A0A0M3HS57</accession>
<protein>
    <submittedName>
        <fullName evidence="2">MADS-box domain-containing protein</fullName>
    </submittedName>
</protein>
<dbReference type="Proteomes" id="UP000036681">
    <property type="component" value="Unplaced"/>
</dbReference>
<proteinExistence type="predicted"/>
<organism evidence="1 2">
    <name type="scientific">Ascaris lumbricoides</name>
    <name type="common">Giant roundworm</name>
    <dbReference type="NCBI Taxonomy" id="6252"/>
    <lineage>
        <taxon>Eukaryota</taxon>
        <taxon>Metazoa</taxon>
        <taxon>Ecdysozoa</taxon>
        <taxon>Nematoda</taxon>
        <taxon>Chromadorea</taxon>
        <taxon>Rhabditida</taxon>
        <taxon>Spirurina</taxon>
        <taxon>Ascaridomorpha</taxon>
        <taxon>Ascaridoidea</taxon>
        <taxon>Ascarididae</taxon>
        <taxon>Ascaris</taxon>
    </lineage>
</organism>
<dbReference type="WBParaSite" id="ALUE_0000525701-mRNA-1">
    <property type="protein sequence ID" value="ALUE_0000525701-mRNA-1"/>
    <property type="gene ID" value="ALUE_0000525701"/>
</dbReference>
<sequence length="115" mass="12525">MVNGRARITKAAKGLKRAKAKYEEKVWVESALGSDRERFKPDCEGKKLEHLLTLISSQLHTFACNRRDGVVQDPGISDAEAEALVERGTAAKPIWKRVGAKRFLSGGDGAGFLAS</sequence>
<keyword evidence="1" id="KW-1185">Reference proteome</keyword>
<evidence type="ECO:0000313" key="2">
    <source>
        <dbReference type="WBParaSite" id="ALUE_0000525701-mRNA-1"/>
    </source>
</evidence>
<reference evidence="2" key="1">
    <citation type="submission" date="2017-02" db="UniProtKB">
        <authorList>
            <consortium name="WormBaseParasite"/>
        </authorList>
    </citation>
    <scope>IDENTIFICATION</scope>
</reference>
<evidence type="ECO:0000313" key="1">
    <source>
        <dbReference type="Proteomes" id="UP000036681"/>
    </source>
</evidence>
<dbReference type="AlphaFoldDB" id="A0A0M3HS57"/>